<comment type="caution">
    <text evidence="2">The sequence shown here is derived from an EMBL/GenBank/DDBJ whole genome shotgun (WGS) entry which is preliminary data.</text>
</comment>
<feature type="transmembrane region" description="Helical" evidence="1">
    <location>
        <begin position="122"/>
        <end position="139"/>
    </location>
</feature>
<accession>A0ABS1ES08</accession>
<name>A0ABS1ES08_9CLOT</name>
<feature type="transmembrane region" description="Helical" evidence="1">
    <location>
        <begin position="146"/>
        <end position="163"/>
    </location>
</feature>
<reference evidence="3" key="1">
    <citation type="submission" date="2021-01" db="EMBL/GenBank/DDBJ databases">
        <title>Genome public.</title>
        <authorList>
            <person name="Liu C."/>
            <person name="Sun Q."/>
        </authorList>
    </citation>
    <scope>NUCLEOTIDE SEQUENCE [LARGE SCALE GENOMIC DNA]</scope>
    <source>
        <strain evidence="3">YIM B02505</strain>
    </source>
</reference>
<keyword evidence="1" id="KW-1133">Transmembrane helix</keyword>
<dbReference type="RefSeq" id="WP_200271079.1">
    <property type="nucleotide sequence ID" value="NZ_JAENHN010000046.1"/>
</dbReference>
<keyword evidence="1" id="KW-0472">Membrane</keyword>
<keyword evidence="3" id="KW-1185">Reference proteome</keyword>
<dbReference type="InterPro" id="IPR048147">
    <property type="entry name" value="CBO0543-like"/>
</dbReference>
<sequence length="164" mass="19999">MPIHTIFTFILIIAVWKTEVWKNWSRYYSTILFFALGDLMYQFLFDEKPLWIHNSTWLSEKQVNLVWICLIYPCTTLLLLSFYEKQKNAVKKGCYVFFWFLIYVVLEVFLCRFRLISYYNGWNFYWSVGFDVFMFNILLLHNYKPLWAMLVASIFAIIAMYIFL</sequence>
<gene>
    <name evidence="2" type="ORF">JHL18_16160</name>
</gene>
<organism evidence="2 3">
    <name type="scientific">Clostridium yunnanense</name>
    <dbReference type="NCBI Taxonomy" id="2800325"/>
    <lineage>
        <taxon>Bacteria</taxon>
        <taxon>Bacillati</taxon>
        <taxon>Bacillota</taxon>
        <taxon>Clostridia</taxon>
        <taxon>Eubacteriales</taxon>
        <taxon>Clostridiaceae</taxon>
        <taxon>Clostridium</taxon>
    </lineage>
</organism>
<evidence type="ECO:0000313" key="2">
    <source>
        <dbReference type="EMBL" id="MBK1812157.1"/>
    </source>
</evidence>
<feature type="transmembrane region" description="Helical" evidence="1">
    <location>
        <begin position="65"/>
        <end position="83"/>
    </location>
</feature>
<feature type="transmembrane region" description="Helical" evidence="1">
    <location>
        <begin position="27"/>
        <end position="45"/>
    </location>
</feature>
<protein>
    <submittedName>
        <fullName evidence="2">Uncharacterized protein</fullName>
    </submittedName>
</protein>
<evidence type="ECO:0000313" key="3">
    <source>
        <dbReference type="Proteomes" id="UP000596739"/>
    </source>
</evidence>
<evidence type="ECO:0000256" key="1">
    <source>
        <dbReference type="SAM" id="Phobius"/>
    </source>
</evidence>
<dbReference type="NCBIfam" id="NF041644">
    <property type="entry name" value="CBO0543_fam"/>
    <property type="match status" value="1"/>
</dbReference>
<keyword evidence="1" id="KW-0812">Transmembrane</keyword>
<dbReference type="Proteomes" id="UP000596739">
    <property type="component" value="Unassembled WGS sequence"/>
</dbReference>
<dbReference type="EMBL" id="JAENHN010000046">
    <property type="protein sequence ID" value="MBK1812157.1"/>
    <property type="molecule type" value="Genomic_DNA"/>
</dbReference>
<proteinExistence type="predicted"/>
<feature type="transmembrane region" description="Helical" evidence="1">
    <location>
        <begin position="95"/>
        <end position="116"/>
    </location>
</feature>